<gene>
    <name evidence="6" type="ORF">ADEAN_000220700</name>
</gene>
<evidence type="ECO:0000256" key="4">
    <source>
        <dbReference type="ARBA" id="ARBA00026071"/>
    </source>
</evidence>
<dbReference type="InterPro" id="IPR016050">
    <property type="entry name" value="Proteasome_bsu_CS"/>
</dbReference>
<evidence type="ECO:0000256" key="5">
    <source>
        <dbReference type="PIRNR" id="PIRNR001213"/>
    </source>
</evidence>
<proteinExistence type="inferred from homology"/>
<sequence length="220" mass="24470">MASGGSVIGIKYNGGVLLAADTLLSYGSLAKWPNIPRIKILGKYSAVCATGDYADFQTITQDVESTIVRQQMYSNVDELSPKEVFSYLHRNVYKKRCDFEPCLCQFVFIGSWKGETFLGGIDDVGTRWTDACVATGYGAHIALPLLRQALEENPNGLSREAAIHVVKQCLMVLFYRECRAINKFQIADATNDSVTIGEPFEVETNWELEGFSFEKTAIIR</sequence>
<dbReference type="InterPro" id="IPR001353">
    <property type="entry name" value="Proteasome_sua/b"/>
</dbReference>
<dbReference type="FunFam" id="3.60.20.10:FF:000074">
    <property type="entry name" value="Proteasome subunit beta"/>
    <property type="match status" value="1"/>
</dbReference>
<evidence type="ECO:0000313" key="6">
    <source>
        <dbReference type="EMBL" id="CAD2214756.1"/>
    </source>
</evidence>
<evidence type="ECO:0000256" key="3">
    <source>
        <dbReference type="ARBA" id="ARBA00023242"/>
    </source>
</evidence>
<dbReference type="GO" id="GO:0051603">
    <property type="term" value="P:proteolysis involved in protein catabolic process"/>
    <property type="evidence" value="ECO:0007669"/>
    <property type="project" value="InterPro"/>
</dbReference>
<evidence type="ECO:0000313" key="7">
    <source>
        <dbReference type="Proteomes" id="UP000515908"/>
    </source>
</evidence>
<keyword evidence="7" id="KW-1185">Reference proteome</keyword>
<dbReference type="Pfam" id="PF00227">
    <property type="entry name" value="Proteasome"/>
    <property type="match status" value="1"/>
</dbReference>
<reference evidence="6 7" key="1">
    <citation type="submission" date="2020-08" db="EMBL/GenBank/DDBJ databases">
        <authorList>
            <person name="Newling K."/>
            <person name="Davey J."/>
            <person name="Forrester S."/>
        </authorList>
    </citation>
    <scope>NUCLEOTIDE SEQUENCE [LARGE SCALE GENOMIC DNA]</scope>
    <source>
        <strain evidence="7">Crithidia deanei Carvalho (ATCC PRA-265)</strain>
    </source>
</reference>
<dbReference type="SUPFAM" id="SSF56235">
    <property type="entry name" value="N-terminal nucleophile aminohydrolases (Ntn hydrolases)"/>
    <property type="match status" value="1"/>
</dbReference>
<dbReference type="Gene3D" id="3.60.20.10">
    <property type="entry name" value="Glutamine Phosphoribosylpyrophosphate, subunit 1, domain 1"/>
    <property type="match status" value="1"/>
</dbReference>
<keyword evidence="1 5" id="KW-0963">Cytoplasm</keyword>
<name>S9VAJ0_9TRYP</name>
<dbReference type="GO" id="GO:0005737">
    <property type="term" value="C:cytoplasm"/>
    <property type="evidence" value="ECO:0007669"/>
    <property type="project" value="UniProtKB-SubCell"/>
</dbReference>
<dbReference type="Proteomes" id="UP000515908">
    <property type="component" value="Chromosome 04"/>
</dbReference>
<comment type="similarity">
    <text evidence="5">Belongs to the peptidase T1B family.</text>
</comment>
<dbReference type="InterPro" id="IPR029055">
    <property type="entry name" value="Ntn_hydrolases_N"/>
</dbReference>
<dbReference type="CDD" id="cd03760">
    <property type="entry name" value="proteasome_beta_type_4"/>
    <property type="match status" value="1"/>
</dbReference>
<accession>S9VAJ0</accession>
<keyword evidence="3 5" id="KW-0539">Nucleus</keyword>
<dbReference type="AlphaFoldDB" id="S9VAJ0"/>
<dbReference type="VEuPathDB" id="TriTrypDB:ADEAN_000220700"/>
<organism evidence="6 7">
    <name type="scientific">Angomonas deanei</name>
    <dbReference type="NCBI Taxonomy" id="59799"/>
    <lineage>
        <taxon>Eukaryota</taxon>
        <taxon>Discoba</taxon>
        <taxon>Euglenozoa</taxon>
        <taxon>Kinetoplastea</taxon>
        <taxon>Metakinetoplastina</taxon>
        <taxon>Trypanosomatida</taxon>
        <taxon>Trypanosomatidae</taxon>
        <taxon>Strigomonadinae</taxon>
        <taxon>Angomonas</taxon>
    </lineage>
</organism>
<dbReference type="PIRSF" id="PIRSF001213">
    <property type="entry name" value="Psome_endopept_beta"/>
    <property type="match status" value="1"/>
</dbReference>
<dbReference type="PANTHER" id="PTHR32194:SF6">
    <property type="entry name" value="PROTEASOME SUBUNIT BETA"/>
    <property type="match status" value="1"/>
</dbReference>
<dbReference type="InterPro" id="IPR023333">
    <property type="entry name" value="Proteasome_suB-type"/>
</dbReference>
<evidence type="ECO:0000256" key="2">
    <source>
        <dbReference type="ARBA" id="ARBA00022942"/>
    </source>
</evidence>
<dbReference type="EMBL" id="LR877148">
    <property type="protein sequence ID" value="CAD2214756.1"/>
    <property type="molecule type" value="Genomic_DNA"/>
</dbReference>
<protein>
    <recommendedName>
        <fullName evidence="5">Proteasome subunit beta</fullName>
    </recommendedName>
</protein>
<evidence type="ECO:0000256" key="1">
    <source>
        <dbReference type="ARBA" id="ARBA00022490"/>
    </source>
</evidence>
<dbReference type="PANTHER" id="PTHR32194">
    <property type="entry name" value="METALLOPROTEASE TLDD"/>
    <property type="match status" value="1"/>
</dbReference>
<dbReference type="OrthoDB" id="256206at2759"/>
<comment type="subcellular location">
    <subcellularLocation>
        <location evidence="5">Cytoplasm</location>
    </subcellularLocation>
    <subcellularLocation>
        <location evidence="5">Nucleus</location>
    </subcellularLocation>
</comment>
<keyword evidence="2 5" id="KW-0647">Proteasome</keyword>
<dbReference type="GO" id="GO:0005634">
    <property type="term" value="C:nucleus"/>
    <property type="evidence" value="ECO:0007669"/>
    <property type="project" value="UniProtKB-SubCell"/>
</dbReference>
<comment type="function">
    <text evidence="5">Non-catalytic component of the proteasome.</text>
</comment>
<dbReference type="PROSITE" id="PS00854">
    <property type="entry name" value="PROTEASOME_BETA_1"/>
    <property type="match status" value="1"/>
</dbReference>
<dbReference type="GO" id="GO:0019774">
    <property type="term" value="C:proteasome core complex, beta-subunit complex"/>
    <property type="evidence" value="ECO:0007669"/>
    <property type="project" value="UniProtKB-UniRule"/>
</dbReference>
<comment type="subunit">
    <text evidence="4">The 26S proteasome consists of a 20S proteasome core and two 19S regulatory subunits. The 20S proteasome core is composed of 28 subunits that are arranged in four stacked rings, resulting in a barrel-shaped structure. The two end rings are each formed by seven alpha subunits, and the two central rings are each formed by seven beta subunits. The catalytic chamber with the active sites is on the inside of the barrel.</text>
</comment>
<dbReference type="InterPro" id="IPR016295">
    <property type="entry name" value="Proteasome_beta4"/>
</dbReference>